<organism evidence="1 2">
    <name type="scientific">Paragonimus heterotremus</name>
    <dbReference type="NCBI Taxonomy" id="100268"/>
    <lineage>
        <taxon>Eukaryota</taxon>
        <taxon>Metazoa</taxon>
        <taxon>Spiralia</taxon>
        <taxon>Lophotrochozoa</taxon>
        <taxon>Platyhelminthes</taxon>
        <taxon>Trematoda</taxon>
        <taxon>Digenea</taxon>
        <taxon>Plagiorchiida</taxon>
        <taxon>Troglotremata</taxon>
        <taxon>Troglotrematidae</taxon>
        <taxon>Paragonimus</taxon>
    </lineage>
</organism>
<evidence type="ECO:0000313" key="1">
    <source>
        <dbReference type="EMBL" id="KAF5402304.1"/>
    </source>
</evidence>
<name>A0A8J4TCI9_9TREM</name>
<sequence>MDHRRDAFWTSLTELHKPSLDDPRILKTGDPQMAILTLPDSASRSDIDYTGKPLRIYRRVQLEPADEGTLAFPLCETIELPTKHEEMAVVKSMRFKVEGNPEDIFASRSGTRGCFTKSTAQTYIECQFRCRKVRMCRVAYFNATDKSCWFSMYVDSLLPAKVKAQTGTWQRTEMDGVY</sequence>
<proteinExistence type="predicted"/>
<dbReference type="AlphaFoldDB" id="A0A8J4TCI9"/>
<evidence type="ECO:0008006" key="3">
    <source>
        <dbReference type="Google" id="ProtNLM"/>
    </source>
</evidence>
<comment type="caution">
    <text evidence="1">The sequence shown here is derived from an EMBL/GenBank/DDBJ whole genome shotgun (WGS) entry which is preliminary data.</text>
</comment>
<accession>A0A8J4TCI9</accession>
<reference evidence="1" key="1">
    <citation type="submission" date="2019-05" db="EMBL/GenBank/DDBJ databases">
        <title>Annotation for the trematode Paragonimus heterotremus.</title>
        <authorList>
            <person name="Choi Y.-J."/>
        </authorList>
    </citation>
    <scope>NUCLEOTIDE SEQUENCE</scope>
    <source>
        <strain evidence="1">LC</strain>
    </source>
</reference>
<dbReference type="EMBL" id="LUCH01001898">
    <property type="protein sequence ID" value="KAF5402304.1"/>
    <property type="molecule type" value="Genomic_DNA"/>
</dbReference>
<dbReference type="Proteomes" id="UP000748531">
    <property type="component" value="Unassembled WGS sequence"/>
</dbReference>
<keyword evidence="2" id="KW-1185">Reference proteome</keyword>
<protein>
    <recommendedName>
        <fullName evidence="3">Apple domain-containing protein</fullName>
    </recommendedName>
</protein>
<evidence type="ECO:0000313" key="2">
    <source>
        <dbReference type="Proteomes" id="UP000748531"/>
    </source>
</evidence>
<dbReference type="OrthoDB" id="6222038at2759"/>
<gene>
    <name evidence="1" type="ORF">PHET_04183</name>
</gene>